<comment type="similarity">
    <text evidence="6">Belongs to the bacillales FliT family.</text>
</comment>
<protein>
    <recommendedName>
        <fullName evidence="7">Flagellar protein FliT</fullName>
    </recommendedName>
</protein>
<evidence type="ECO:0000256" key="4">
    <source>
        <dbReference type="ARBA" id="ARBA00023186"/>
    </source>
</evidence>
<keyword evidence="9" id="KW-1185">Reference proteome</keyword>
<keyword evidence="4" id="KW-0143">Chaperone</keyword>
<reference evidence="9" key="1">
    <citation type="submission" date="2018-11" db="EMBL/GenBank/DDBJ databases">
        <title>Complete genome sequence of Paenibacillus sp. ML311-T8.</title>
        <authorList>
            <person name="Nam Y.-D."/>
            <person name="Kang J."/>
            <person name="Chung W.-H."/>
            <person name="Park Y.S."/>
        </authorList>
    </citation>
    <scope>NUCLEOTIDE SEQUENCE [LARGE SCALE GENOMIC DNA]</scope>
    <source>
        <strain evidence="9">ML311-T8</strain>
    </source>
</reference>
<evidence type="ECO:0000313" key="9">
    <source>
        <dbReference type="Proteomes" id="UP000426246"/>
    </source>
</evidence>
<accession>A0A6B8RCD9</accession>
<evidence type="ECO:0000256" key="1">
    <source>
        <dbReference type="ARBA" id="ARBA00004514"/>
    </source>
</evidence>
<dbReference type="AlphaFoldDB" id="A0A6B8RCD9"/>
<evidence type="ECO:0000256" key="3">
    <source>
        <dbReference type="ARBA" id="ARBA00022795"/>
    </source>
</evidence>
<proteinExistence type="inferred from homology"/>
<evidence type="ECO:0000256" key="7">
    <source>
        <dbReference type="ARBA" id="ARBA00093797"/>
    </source>
</evidence>
<dbReference type="Proteomes" id="UP000426246">
    <property type="component" value="Chromosome"/>
</dbReference>
<comment type="subcellular location">
    <subcellularLocation>
        <location evidence="1">Cytoplasm</location>
        <location evidence="1">Cytosol</location>
    </subcellularLocation>
</comment>
<organism evidence="8 9">
    <name type="scientific">Paenibacillus psychroresistens</name>
    <dbReference type="NCBI Taxonomy" id="1778678"/>
    <lineage>
        <taxon>Bacteria</taxon>
        <taxon>Bacillati</taxon>
        <taxon>Bacillota</taxon>
        <taxon>Bacilli</taxon>
        <taxon>Bacillales</taxon>
        <taxon>Paenibacillaceae</taxon>
        <taxon>Paenibacillus</taxon>
    </lineage>
</organism>
<keyword evidence="3" id="KW-1005">Bacterial flagellum biogenesis</keyword>
<sequence>MDNLLIRLEKLSNDLLQHFQAVSFEELTSFMEEREAIFNEFDNLEVLPSDKIKYRDIVNRIVGLDPIIVTKMEQLKKEAEQELNKVTSGRLQKNAYDGEHHLADGIFFDKKK</sequence>
<dbReference type="Pfam" id="PF05400">
    <property type="entry name" value="FliT"/>
    <property type="match status" value="1"/>
</dbReference>
<dbReference type="OrthoDB" id="2665869at2"/>
<evidence type="ECO:0000256" key="5">
    <source>
        <dbReference type="ARBA" id="ARBA00093765"/>
    </source>
</evidence>
<evidence type="ECO:0000256" key="6">
    <source>
        <dbReference type="ARBA" id="ARBA00093785"/>
    </source>
</evidence>
<dbReference type="KEGG" id="ppsc:EHS13_00640"/>
<gene>
    <name evidence="8" type="ORF">EHS13_00640</name>
</gene>
<evidence type="ECO:0000313" key="8">
    <source>
        <dbReference type="EMBL" id="QGQ93534.1"/>
    </source>
</evidence>
<evidence type="ECO:0000256" key="2">
    <source>
        <dbReference type="ARBA" id="ARBA00022490"/>
    </source>
</evidence>
<dbReference type="RefSeq" id="WP_155698395.1">
    <property type="nucleotide sequence ID" value="NZ_CP034235.1"/>
</dbReference>
<dbReference type="InterPro" id="IPR008622">
    <property type="entry name" value="FliT"/>
</dbReference>
<keyword evidence="2" id="KW-0963">Cytoplasm</keyword>
<comment type="function">
    <text evidence="5">May act as an export chaperone for the filament capping protein FliD.</text>
</comment>
<name>A0A6B8RCD9_9BACL</name>
<dbReference type="EMBL" id="CP034235">
    <property type="protein sequence ID" value="QGQ93534.1"/>
    <property type="molecule type" value="Genomic_DNA"/>
</dbReference>